<dbReference type="SMART" id="SM00468">
    <property type="entry name" value="PreSET"/>
    <property type="match status" value="1"/>
</dbReference>
<evidence type="ECO:0000256" key="6">
    <source>
        <dbReference type="ARBA" id="ARBA00023242"/>
    </source>
</evidence>
<dbReference type="HOGENOM" id="CLU_004556_0_2_1"/>
<evidence type="ECO:0000313" key="13">
    <source>
        <dbReference type="EnsemblPlants" id="KEH22374"/>
    </source>
</evidence>
<dbReference type="Gene3D" id="2.170.270.10">
    <property type="entry name" value="SET domain"/>
    <property type="match status" value="1"/>
</dbReference>
<evidence type="ECO:0000259" key="10">
    <source>
        <dbReference type="PROSITE" id="PS50868"/>
    </source>
</evidence>
<dbReference type="PROSITE" id="PS51015">
    <property type="entry name" value="YDG"/>
    <property type="match status" value="1"/>
</dbReference>
<dbReference type="Pfam" id="PF02182">
    <property type="entry name" value="SAD_SRA"/>
    <property type="match status" value="1"/>
</dbReference>
<feature type="domain" description="SET" evidence="9">
    <location>
        <begin position="355"/>
        <end position="513"/>
    </location>
</feature>
<evidence type="ECO:0000259" key="9">
    <source>
        <dbReference type="PROSITE" id="PS50280"/>
    </source>
</evidence>
<dbReference type="GO" id="GO:0008270">
    <property type="term" value="F:zinc ion binding"/>
    <property type="evidence" value="ECO:0007669"/>
    <property type="project" value="InterPro"/>
</dbReference>
<dbReference type="EMBL" id="CM001223">
    <property type="protein sequence ID" value="KEH22374.1"/>
    <property type="molecule type" value="Genomic_DNA"/>
</dbReference>
<evidence type="ECO:0000259" key="11">
    <source>
        <dbReference type="PROSITE" id="PS51015"/>
    </source>
</evidence>
<accession>A0A072TY27</accession>
<dbReference type="STRING" id="3880.A0A072TY27"/>
<dbReference type="Proteomes" id="UP000002051">
    <property type="component" value="Unassembled WGS sequence"/>
</dbReference>
<dbReference type="Pfam" id="PF00856">
    <property type="entry name" value="SET"/>
    <property type="match status" value="1"/>
</dbReference>
<dbReference type="PANTHER" id="PTHR45660">
    <property type="entry name" value="HISTONE-LYSINE N-METHYLTRANSFERASE SETMAR"/>
    <property type="match status" value="1"/>
</dbReference>
<comment type="subcellular location">
    <subcellularLocation>
        <location evidence="1">Chromosome</location>
        <location evidence="1">Centromere</location>
    </subcellularLocation>
    <subcellularLocation>
        <location evidence="7">Nucleus</location>
    </subcellularLocation>
</comment>
<dbReference type="InterPro" id="IPR015947">
    <property type="entry name" value="PUA-like_sf"/>
</dbReference>
<dbReference type="GO" id="GO:0005634">
    <property type="term" value="C:nucleus"/>
    <property type="evidence" value="ECO:0007669"/>
    <property type="project" value="UniProtKB-SubCell"/>
</dbReference>
<evidence type="ECO:0000313" key="14">
    <source>
        <dbReference type="Proteomes" id="UP000002051"/>
    </source>
</evidence>
<feature type="compositionally biased region" description="Low complexity" evidence="8">
    <location>
        <begin position="1"/>
        <end position="11"/>
    </location>
</feature>
<reference evidence="12 14" key="2">
    <citation type="journal article" date="2014" name="BMC Genomics">
        <title>An improved genome release (version Mt4.0) for the model legume Medicago truncatula.</title>
        <authorList>
            <person name="Tang H."/>
            <person name="Krishnakumar V."/>
            <person name="Bidwell S."/>
            <person name="Rosen B."/>
            <person name="Chan A."/>
            <person name="Zhou S."/>
            <person name="Gentzbittel L."/>
            <person name="Childs K.L."/>
            <person name="Yandell M."/>
            <person name="Gundlach H."/>
            <person name="Mayer K.F."/>
            <person name="Schwartz D.C."/>
            <person name="Town C.D."/>
        </authorList>
    </citation>
    <scope>GENOME REANNOTATION</scope>
    <source>
        <strain evidence="12">A17</strain>
        <strain evidence="13 14">cv. Jemalong A17</strain>
    </source>
</reference>
<dbReference type="AlphaFoldDB" id="A0A072TY27"/>
<keyword evidence="5" id="KW-0949">S-adenosyl-L-methionine</keyword>
<evidence type="ECO:0000256" key="7">
    <source>
        <dbReference type="PROSITE-ProRule" id="PRU00358"/>
    </source>
</evidence>
<dbReference type="Pfam" id="PF05033">
    <property type="entry name" value="Pre-SET"/>
    <property type="match status" value="1"/>
</dbReference>
<dbReference type="InterPro" id="IPR051357">
    <property type="entry name" value="H3K9_HMTase_SUVAR3-9"/>
</dbReference>
<keyword evidence="4" id="KW-0808">Transferase</keyword>
<organism evidence="12 14">
    <name type="scientific">Medicago truncatula</name>
    <name type="common">Barrel medic</name>
    <name type="synonym">Medicago tribuloides</name>
    <dbReference type="NCBI Taxonomy" id="3880"/>
    <lineage>
        <taxon>Eukaryota</taxon>
        <taxon>Viridiplantae</taxon>
        <taxon>Streptophyta</taxon>
        <taxon>Embryophyta</taxon>
        <taxon>Tracheophyta</taxon>
        <taxon>Spermatophyta</taxon>
        <taxon>Magnoliopsida</taxon>
        <taxon>eudicotyledons</taxon>
        <taxon>Gunneridae</taxon>
        <taxon>Pentapetalae</taxon>
        <taxon>rosids</taxon>
        <taxon>fabids</taxon>
        <taxon>Fabales</taxon>
        <taxon>Fabaceae</taxon>
        <taxon>Papilionoideae</taxon>
        <taxon>50 kb inversion clade</taxon>
        <taxon>NPAAA clade</taxon>
        <taxon>Hologalegina</taxon>
        <taxon>IRL clade</taxon>
        <taxon>Trifolieae</taxon>
        <taxon>Medicago</taxon>
    </lineage>
</organism>
<dbReference type="InterPro" id="IPR003616">
    <property type="entry name" value="Post-SET_dom"/>
</dbReference>
<dbReference type="SMART" id="SM00466">
    <property type="entry name" value="SRA"/>
    <property type="match status" value="1"/>
</dbReference>
<dbReference type="PANTHER" id="PTHR45660:SF46">
    <property type="entry name" value="HISTONE-LYSINE N-METHYLTRANSFERASE, H3 LYSINE-9 SPECIFIC SUVH6"/>
    <property type="match status" value="1"/>
</dbReference>
<dbReference type="GO" id="GO:0042054">
    <property type="term" value="F:histone methyltransferase activity"/>
    <property type="evidence" value="ECO:0007669"/>
    <property type="project" value="InterPro"/>
</dbReference>
<dbReference type="GO" id="GO:0032259">
    <property type="term" value="P:methylation"/>
    <property type="evidence" value="ECO:0007669"/>
    <property type="project" value="UniProtKB-KW"/>
</dbReference>
<dbReference type="GO" id="GO:0000775">
    <property type="term" value="C:chromosome, centromeric region"/>
    <property type="evidence" value="ECO:0007669"/>
    <property type="project" value="UniProtKB-SubCell"/>
</dbReference>
<feature type="domain" description="Post-SET" evidence="10">
    <location>
        <begin position="527"/>
        <end position="543"/>
    </location>
</feature>
<evidence type="ECO:0000256" key="1">
    <source>
        <dbReference type="ARBA" id="ARBA00004584"/>
    </source>
</evidence>
<proteinExistence type="predicted"/>
<reference evidence="12 14" key="1">
    <citation type="journal article" date="2011" name="Nature">
        <title>The Medicago genome provides insight into the evolution of rhizobial symbioses.</title>
        <authorList>
            <person name="Young N.D."/>
            <person name="Debelle F."/>
            <person name="Oldroyd G.E."/>
            <person name="Geurts R."/>
            <person name="Cannon S.B."/>
            <person name="Udvardi M.K."/>
            <person name="Benedito V.A."/>
            <person name="Mayer K.F."/>
            <person name="Gouzy J."/>
            <person name="Schoof H."/>
            <person name="Van de Peer Y."/>
            <person name="Proost S."/>
            <person name="Cook D.R."/>
            <person name="Meyers B.C."/>
            <person name="Spannagl M."/>
            <person name="Cheung F."/>
            <person name="De Mita S."/>
            <person name="Krishnakumar V."/>
            <person name="Gundlach H."/>
            <person name="Zhou S."/>
            <person name="Mudge J."/>
            <person name="Bharti A.K."/>
            <person name="Murray J.D."/>
            <person name="Naoumkina M.A."/>
            <person name="Rosen B."/>
            <person name="Silverstein K.A."/>
            <person name="Tang H."/>
            <person name="Rombauts S."/>
            <person name="Zhao P.X."/>
            <person name="Zhou P."/>
            <person name="Barbe V."/>
            <person name="Bardou P."/>
            <person name="Bechner M."/>
            <person name="Bellec A."/>
            <person name="Berger A."/>
            <person name="Berges H."/>
            <person name="Bidwell S."/>
            <person name="Bisseling T."/>
            <person name="Choisne N."/>
            <person name="Couloux A."/>
            <person name="Denny R."/>
            <person name="Deshpande S."/>
            <person name="Dai X."/>
            <person name="Doyle J.J."/>
            <person name="Dudez A.M."/>
            <person name="Farmer A.D."/>
            <person name="Fouteau S."/>
            <person name="Franken C."/>
            <person name="Gibelin C."/>
            <person name="Gish J."/>
            <person name="Goldstein S."/>
            <person name="Gonzalez A.J."/>
            <person name="Green P.J."/>
            <person name="Hallab A."/>
            <person name="Hartog M."/>
            <person name="Hua A."/>
            <person name="Humphray S.J."/>
            <person name="Jeong D.H."/>
            <person name="Jing Y."/>
            <person name="Jocker A."/>
            <person name="Kenton S.M."/>
            <person name="Kim D.J."/>
            <person name="Klee K."/>
            <person name="Lai H."/>
            <person name="Lang C."/>
            <person name="Lin S."/>
            <person name="Macmil S.L."/>
            <person name="Magdelenat G."/>
            <person name="Matthews L."/>
            <person name="McCorrison J."/>
            <person name="Monaghan E.L."/>
            <person name="Mun J.H."/>
            <person name="Najar F.Z."/>
            <person name="Nicholson C."/>
            <person name="Noirot C."/>
            <person name="O'Bleness M."/>
            <person name="Paule C.R."/>
            <person name="Poulain J."/>
            <person name="Prion F."/>
            <person name="Qin B."/>
            <person name="Qu C."/>
            <person name="Retzel E.F."/>
            <person name="Riddle C."/>
            <person name="Sallet E."/>
            <person name="Samain S."/>
            <person name="Samson N."/>
            <person name="Sanders I."/>
            <person name="Saurat O."/>
            <person name="Scarpelli C."/>
            <person name="Schiex T."/>
            <person name="Segurens B."/>
            <person name="Severin A.J."/>
            <person name="Sherrier D.J."/>
            <person name="Shi R."/>
            <person name="Sims S."/>
            <person name="Singer S.R."/>
            <person name="Sinharoy S."/>
            <person name="Sterck L."/>
            <person name="Viollet A."/>
            <person name="Wang B.B."/>
            <person name="Wang K."/>
            <person name="Wang M."/>
            <person name="Wang X."/>
            <person name="Warfsmann J."/>
            <person name="Weissenbach J."/>
            <person name="White D.D."/>
            <person name="White J.D."/>
            <person name="Wiley G.B."/>
            <person name="Wincker P."/>
            <person name="Xing Y."/>
            <person name="Yang L."/>
            <person name="Yao Z."/>
            <person name="Ying F."/>
            <person name="Zhai J."/>
            <person name="Zhou L."/>
            <person name="Zuber A."/>
            <person name="Denarie J."/>
            <person name="Dixon R.A."/>
            <person name="May G.D."/>
            <person name="Schwartz D.C."/>
            <person name="Rogers J."/>
            <person name="Quetier F."/>
            <person name="Town C.D."/>
            <person name="Roe B.A."/>
        </authorList>
    </citation>
    <scope>NUCLEOTIDE SEQUENCE [LARGE SCALE GENOMIC DNA]</scope>
    <source>
        <strain evidence="12">A17</strain>
        <strain evidence="13 14">cv. Jemalong A17</strain>
    </source>
</reference>
<keyword evidence="3" id="KW-0489">Methyltransferase</keyword>
<evidence type="ECO:0000256" key="2">
    <source>
        <dbReference type="ARBA" id="ARBA00022454"/>
    </source>
</evidence>
<feature type="domain" description="YDG" evidence="11">
    <location>
        <begin position="131"/>
        <end position="272"/>
    </location>
</feature>
<evidence type="ECO:0000313" key="12">
    <source>
        <dbReference type="EMBL" id="KEH22374.1"/>
    </source>
</evidence>
<dbReference type="PROSITE" id="PS50280">
    <property type="entry name" value="SET"/>
    <property type="match status" value="1"/>
</dbReference>
<evidence type="ECO:0000256" key="8">
    <source>
        <dbReference type="SAM" id="MobiDB-lite"/>
    </source>
</evidence>
<feature type="compositionally biased region" description="Polar residues" evidence="8">
    <location>
        <begin position="68"/>
        <end position="77"/>
    </location>
</feature>
<dbReference type="InterPro" id="IPR007728">
    <property type="entry name" value="Pre-SET_dom"/>
</dbReference>
<dbReference type="KEGG" id="mtr:25499868"/>
<evidence type="ECO:0000256" key="5">
    <source>
        <dbReference type="ARBA" id="ARBA00022691"/>
    </source>
</evidence>
<dbReference type="SMART" id="SM00317">
    <property type="entry name" value="SET"/>
    <property type="match status" value="1"/>
</dbReference>
<name>A0A072TY27_MEDTR</name>
<dbReference type="Gene3D" id="2.30.280.10">
    <property type="entry name" value="SRA-YDG"/>
    <property type="match status" value="1"/>
</dbReference>
<dbReference type="InterPro" id="IPR003105">
    <property type="entry name" value="SRA_YDG"/>
</dbReference>
<feature type="region of interest" description="Disordered" evidence="8">
    <location>
        <begin position="1"/>
        <end position="22"/>
    </location>
</feature>
<reference evidence="13" key="3">
    <citation type="submission" date="2015-04" db="UniProtKB">
        <authorList>
            <consortium name="EnsemblPlants"/>
        </authorList>
    </citation>
    <scope>IDENTIFICATION</scope>
    <source>
        <strain evidence="13">cv. Jemalong A17</strain>
    </source>
</reference>
<evidence type="ECO:0000256" key="4">
    <source>
        <dbReference type="ARBA" id="ARBA00022679"/>
    </source>
</evidence>
<gene>
    <name evidence="13" type="primary">25499868</name>
    <name evidence="12" type="ordered locus">MTR_7g445710</name>
</gene>
<dbReference type="InterPro" id="IPR046341">
    <property type="entry name" value="SET_dom_sf"/>
</dbReference>
<keyword evidence="6 7" id="KW-0539">Nucleus</keyword>
<dbReference type="InterPro" id="IPR001214">
    <property type="entry name" value="SET_dom"/>
</dbReference>
<dbReference type="EnsemblPlants" id="KEH22374">
    <property type="protein sequence ID" value="KEH22374"/>
    <property type="gene ID" value="MTR_7g445710"/>
</dbReference>
<dbReference type="PROSITE" id="PS50868">
    <property type="entry name" value="POST_SET"/>
    <property type="match status" value="1"/>
</dbReference>
<keyword evidence="14" id="KW-1185">Reference proteome</keyword>
<feature type="region of interest" description="Disordered" evidence="8">
    <location>
        <begin position="61"/>
        <end position="83"/>
    </location>
</feature>
<dbReference type="SUPFAM" id="SSF88697">
    <property type="entry name" value="PUA domain-like"/>
    <property type="match status" value="1"/>
</dbReference>
<sequence length="543" mass="61244">MTKTKPSSSTTNPQHKPFQVSNRNFTERALLFKNVSTRRVLSKVQRNTETKETPIKKLHLKRRCEDATSGNKPSLTSDDSRRKKVKTTLGNFRALCGKLGKELTTDGLHIEVSQILKNRGKFIHDGKKIIGKVSGIEVGDKFLYWQELNVVGLHRQNLSLIDHVLKDGNLIATSVVSCHFDDMDDTNVFVYTGEGGNVINSGKCDEETLALMNSYHVKNPIRVIIKFNSKNCGGGARGGGEVYCYYGLYKVESIWKKKGKLDFKFCLVRLPDQKIFVKDISNGKEAVPICVVNHIDSGKVPYFQYITRNIYPEWLFNDSSVGRTCVDHCSDSMKCSCALKSGGKIPSVKKNEIKFKLQIFKTKAKGWGVRSENAIPSGNFIICEYLGEIIEDEEALKKVDNDEYLFNIGNYIHKVYSSWEEDSYVVDSKEMSSYQPLEASGGKEGVDDRCDSGRFTIDAAKYGNVARFINHSCSPNLFVRNVLYDDDVPRIPHIMLYAAENIPSMKELTLDYNYKIDQAIDSNGNLKTKACYCGASECIRRLY</sequence>
<dbReference type="InterPro" id="IPR036987">
    <property type="entry name" value="SRA-YDG_sf"/>
</dbReference>
<dbReference type="OrthoDB" id="5792673at2759"/>
<evidence type="ECO:0000256" key="3">
    <source>
        <dbReference type="ARBA" id="ARBA00022603"/>
    </source>
</evidence>
<keyword evidence="2" id="KW-0158">Chromosome</keyword>
<protein>
    <submittedName>
        <fullName evidence="12">Histone-lysine N-methyltransferase, suvh protein</fullName>
    </submittedName>
</protein>
<dbReference type="SUPFAM" id="SSF82199">
    <property type="entry name" value="SET domain"/>
    <property type="match status" value="1"/>
</dbReference>